<protein>
    <submittedName>
        <fullName evidence="1">Uncharacterized protein</fullName>
    </submittedName>
</protein>
<evidence type="ECO:0000313" key="1">
    <source>
        <dbReference type="EMBL" id="QHT90090.1"/>
    </source>
</evidence>
<accession>A0A6C0IBZ1</accession>
<name>A0A6C0IBZ1_9ZZZZ</name>
<dbReference type="AlphaFoldDB" id="A0A6C0IBZ1"/>
<reference evidence="1" key="1">
    <citation type="journal article" date="2020" name="Nature">
        <title>Giant virus diversity and host interactions through global metagenomics.</title>
        <authorList>
            <person name="Schulz F."/>
            <person name="Roux S."/>
            <person name="Paez-Espino D."/>
            <person name="Jungbluth S."/>
            <person name="Walsh D.A."/>
            <person name="Denef V.J."/>
            <person name="McMahon K.D."/>
            <person name="Konstantinidis K.T."/>
            <person name="Eloe-Fadrosh E.A."/>
            <person name="Kyrpides N.C."/>
            <person name="Woyke T."/>
        </authorList>
    </citation>
    <scope>NUCLEOTIDE SEQUENCE</scope>
    <source>
        <strain evidence="1">GVMAG-M-3300023184-62</strain>
    </source>
</reference>
<proteinExistence type="predicted"/>
<dbReference type="EMBL" id="MN740152">
    <property type="protein sequence ID" value="QHT90090.1"/>
    <property type="molecule type" value="Genomic_DNA"/>
</dbReference>
<organism evidence="1">
    <name type="scientific">viral metagenome</name>
    <dbReference type="NCBI Taxonomy" id="1070528"/>
    <lineage>
        <taxon>unclassified sequences</taxon>
        <taxon>metagenomes</taxon>
        <taxon>organismal metagenomes</taxon>
    </lineage>
</organism>
<sequence>MAEYTNIVFGDEDKTINFYDDEDEKPQPPQLLPQSKESFCKWILKWIFGGLNCKE</sequence>